<evidence type="ECO:0000256" key="1">
    <source>
        <dbReference type="SAM" id="MobiDB-lite"/>
    </source>
</evidence>
<dbReference type="Gene3D" id="3.30.450.200">
    <property type="match status" value="1"/>
</dbReference>
<dbReference type="InterPro" id="IPR001194">
    <property type="entry name" value="cDENN_dom"/>
</dbReference>
<dbReference type="Pfam" id="PF03456">
    <property type="entry name" value="uDENN"/>
    <property type="match status" value="1"/>
</dbReference>
<dbReference type="PANTHER" id="PTHR12296">
    <property type="entry name" value="DENN DOMAIN-CONTAINING PROTEIN 4"/>
    <property type="match status" value="1"/>
</dbReference>
<feature type="domain" description="UDENN" evidence="3">
    <location>
        <begin position="6"/>
        <end position="531"/>
    </location>
</feature>
<dbReference type="SUPFAM" id="SSF50729">
    <property type="entry name" value="PH domain-like"/>
    <property type="match status" value="1"/>
</dbReference>
<dbReference type="PANTHER" id="PTHR12296:SF21">
    <property type="entry name" value="DENN DOMAIN-CONTAINING PROTEIN 3"/>
    <property type="match status" value="1"/>
</dbReference>
<dbReference type="Gene3D" id="2.30.29.30">
    <property type="entry name" value="Pleckstrin-homology domain (PH domain)/Phosphotyrosine-binding domain (PTB)"/>
    <property type="match status" value="1"/>
</dbReference>
<dbReference type="InterPro" id="IPR005112">
    <property type="entry name" value="dDENN_dom"/>
</dbReference>
<dbReference type="PROSITE" id="PS50003">
    <property type="entry name" value="PH_DOMAIN"/>
    <property type="match status" value="1"/>
</dbReference>
<dbReference type="InterPro" id="IPR043153">
    <property type="entry name" value="DENN_C"/>
</dbReference>
<feature type="domain" description="PH" evidence="2">
    <location>
        <begin position="551"/>
        <end position="647"/>
    </location>
</feature>
<dbReference type="OrthoDB" id="6019893at2759"/>
<dbReference type="GO" id="GO:0032483">
    <property type="term" value="P:regulation of Rab protein signal transduction"/>
    <property type="evidence" value="ECO:0007669"/>
    <property type="project" value="TreeGrafter"/>
</dbReference>
<dbReference type="EMBL" id="JAPDFW010000125">
    <property type="protein sequence ID" value="KAJ5067727.1"/>
    <property type="molecule type" value="Genomic_DNA"/>
</dbReference>
<dbReference type="InterPro" id="IPR005113">
    <property type="entry name" value="uDENN_dom"/>
</dbReference>
<dbReference type="Proteomes" id="UP001149090">
    <property type="component" value="Unassembled WGS sequence"/>
</dbReference>
<dbReference type="Gene3D" id="3.40.50.11500">
    <property type="match status" value="1"/>
</dbReference>
<organism evidence="4 5">
    <name type="scientific">Anaeramoeba ignava</name>
    <name type="common">Anaerobic marine amoeba</name>
    <dbReference type="NCBI Taxonomy" id="1746090"/>
    <lineage>
        <taxon>Eukaryota</taxon>
        <taxon>Metamonada</taxon>
        <taxon>Anaeramoebidae</taxon>
        <taxon>Anaeramoeba</taxon>
    </lineage>
</organism>
<dbReference type="AlphaFoldDB" id="A0A9Q0L7E0"/>
<evidence type="ECO:0000313" key="4">
    <source>
        <dbReference type="EMBL" id="KAJ5067727.1"/>
    </source>
</evidence>
<dbReference type="Pfam" id="PF02141">
    <property type="entry name" value="DENN"/>
    <property type="match status" value="1"/>
</dbReference>
<proteinExistence type="predicted"/>
<accession>A0A9Q0L7E0</accession>
<dbReference type="CDD" id="cd00821">
    <property type="entry name" value="PH"/>
    <property type="match status" value="1"/>
</dbReference>
<dbReference type="PROSITE" id="PS50211">
    <property type="entry name" value="DENN"/>
    <property type="match status" value="1"/>
</dbReference>
<gene>
    <name evidence="4" type="ORF">M0811_02917</name>
</gene>
<dbReference type="SMART" id="SM00799">
    <property type="entry name" value="DENN"/>
    <property type="match status" value="1"/>
</dbReference>
<dbReference type="SMART" id="SM00233">
    <property type="entry name" value="PH"/>
    <property type="match status" value="1"/>
</dbReference>
<dbReference type="InterPro" id="IPR051696">
    <property type="entry name" value="DENN_Domain_GEFs"/>
</dbReference>
<evidence type="ECO:0000259" key="2">
    <source>
        <dbReference type="PROSITE" id="PS50003"/>
    </source>
</evidence>
<dbReference type="InterPro" id="IPR011993">
    <property type="entry name" value="PH-like_dom_sf"/>
</dbReference>
<evidence type="ECO:0000259" key="3">
    <source>
        <dbReference type="PROSITE" id="PS50211"/>
    </source>
</evidence>
<dbReference type="GO" id="GO:0031410">
    <property type="term" value="C:cytoplasmic vesicle"/>
    <property type="evidence" value="ECO:0007669"/>
    <property type="project" value="TreeGrafter"/>
</dbReference>
<comment type="caution">
    <text evidence="4">The sequence shown here is derived from an EMBL/GenBank/DDBJ whole genome shotgun (WGS) entry which is preliminary data.</text>
</comment>
<feature type="region of interest" description="Disordered" evidence="1">
    <location>
        <begin position="335"/>
        <end position="355"/>
    </location>
</feature>
<keyword evidence="5" id="KW-1185">Reference proteome</keyword>
<dbReference type="InterPro" id="IPR001849">
    <property type="entry name" value="PH_domain"/>
</dbReference>
<evidence type="ECO:0000313" key="5">
    <source>
        <dbReference type="Proteomes" id="UP001149090"/>
    </source>
</evidence>
<protein>
    <submittedName>
        <fullName evidence="4">Denn domain-containing protein</fullName>
    </submittedName>
</protein>
<dbReference type="Pfam" id="PF03455">
    <property type="entry name" value="dDENN"/>
    <property type="match status" value="1"/>
</dbReference>
<name>A0A9Q0L7E0_ANAIG</name>
<dbReference type="InterPro" id="IPR037516">
    <property type="entry name" value="Tripartite_DENN"/>
</dbReference>
<dbReference type="SMART" id="SM00801">
    <property type="entry name" value="dDENN"/>
    <property type="match status" value="1"/>
</dbReference>
<reference evidence="4" key="1">
    <citation type="submission" date="2022-10" db="EMBL/GenBank/DDBJ databases">
        <title>Novel sulphate-reducing endosymbionts in the free-living metamonad Anaeramoeba.</title>
        <authorList>
            <person name="Jerlstrom-Hultqvist J."/>
            <person name="Cepicka I."/>
            <person name="Gallot-Lavallee L."/>
            <person name="Salas-Leiva D."/>
            <person name="Curtis B.A."/>
            <person name="Zahonova K."/>
            <person name="Pipaliya S."/>
            <person name="Dacks J."/>
            <person name="Roger A.J."/>
        </authorList>
    </citation>
    <scope>NUCLEOTIDE SEQUENCE</scope>
    <source>
        <strain evidence="4">BMAN</strain>
    </source>
</reference>
<dbReference type="Pfam" id="PF00169">
    <property type="entry name" value="PH"/>
    <property type="match status" value="1"/>
</dbReference>
<sequence length="727" mass="85340">MKQLFEYIIISGVDFDEQKRKEKKKLTPNIKMLIPDLRDQVPENISIFCQPSEQVSIKEKPKDYVHQFVLSANPEEKIYGTCFVSYFECYRPPHHKSRSNSKNKEPEDPYFCAESICLVSKCPFHATFYELFQSFSSEIKGRITRSHAQRLYQSLLDDSGQIPLIFPGQKPILVRSGVFRIQFPQIHQDNDKLPFADIDYQILFHALSANNITYLIMAILNEKTIIMATHERFKLVPCCEALLSLIYPVEWMYPYIPNLPISLSENLESPTICFYGINPEMLRGRDLTPDSVIVDLDNDEVYCQLDVHLLPQRILNKIRGWILNKDPKTLEMDPLETEDENQRTESFEEDDIETEKKYETETQKIIHSLGNFQKISKKILLPKTEFENSDLTSSEDEELENIPSKKSRISKIPQKFHSELSRSHANPLRSNLLEIHSWDSLKFPTNKFGKKSNKTQDPIENLRNGMVSIFVSLLRNYMNFVSFTDRVKFSFKKKKFMEQVPEDCVPFLNHFLSTQIFCTFIETHVTTTRIGYFEYKIYKKTERLRKKITQQNEISDVLWKKDQDQNWTAQRFQLKDRKLSEFLVSPGIQEHQGTISIEPAMYVQIPVHKEKENQFNLVLSQDKILYLAADSRPQRNKWVSALKIAILDENQLDHLYEVGFNRFKFEQARTERKKIAENKTARCINSMAKYFHSIPQLHLPTVMDSFLNPDQDVFNLIQKENYLPQIN</sequence>